<feature type="transmembrane region" description="Helical" evidence="1">
    <location>
        <begin position="356"/>
        <end position="375"/>
    </location>
</feature>
<evidence type="ECO:0000313" key="2">
    <source>
        <dbReference type="EMBL" id="SNS22852.1"/>
    </source>
</evidence>
<feature type="transmembrane region" description="Helical" evidence="1">
    <location>
        <begin position="457"/>
        <end position="475"/>
    </location>
</feature>
<feature type="transmembrane region" description="Helical" evidence="1">
    <location>
        <begin position="330"/>
        <end position="349"/>
    </location>
</feature>
<protein>
    <recommendedName>
        <fullName evidence="4">4-amino-4-deoxy-L-arabinose transferase</fullName>
    </recommendedName>
</protein>
<dbReference type="EMBL" id="FZOK01000005">
    <property type="protein sequence ID" value="SNS22852.1"/>
    <property type="molecule type" value="Genomic_DNA"/>
</dbReference>
<keyword evidence="1" id="KW-0472">Membrane</keyword>
<feature type="transmembrane region" description="Helical" evidence="1">
    <location>
        <begin position="285"/>
        <end position="303"/>
    </location>
</feature>
<keyword evidence="1" id="KW-1133">Transmembrane helix</keyword>
<reference evidence="3" key="1">
    <citation type="submission" date="2017-06" db="EMBL/GenBank/DDBJ databases">
        <authorList>
            <person name="Varghese N."/>
            <person name="Submissions S."/>
        </authorList>
    </citation>
    <scope>NUCLEOTIDE SEQUENCE [LARGE SCALE GENOMIC DNA]</scope>
    <source>
        <strain evidence="3">5C</strain>
    </source>
</reference>
<dbReference type="OrthoDB" id="835182at2"/>
<dbReference type="AlphaFoldDB" id="A0A239CSJ9"/>
<proteinExistence type="predicted"/>
<keyword evidence="3" id="KW-1185">Reference proteome</keyword>
<evidence type="ECO:0008006" key="4">
    <source>
        <dbReference type="Google" id="ProtNLM"/>
    </source>
</evidence>
<accession>A0A239CSJ9</accession>
<feature type="transmembrane region" description="Helical" evidence="1">
    <location>
        <begin position="213"/>
        <end position="233"/>
    </location>
</feature>
<dbReference type="Proteomes" id="UP000198480">
    <property type="component" value="Unassembled WGS sequence"/>
</dbReference>
<gene>
    <name evidence="2" type="ORF">SAMN06295967_105198</name>
</gene>
<feature type="transmembrane region" description="Helical" evidence="1">
    <location>
        <begin position="93"/>
        <end position="113"/>
    </location>
</feature>
<feature type="transmembrane region" description="Helical" evidence="1">
    <location>
        <begin position="173"/>
        <end position="197"/>
    </location>
</feature>
<feature type="transmembrane region" description="Helical" evidence="1">
    <location>
        <begin position="245"/>
        <end position="264"/>
    </location>
</feature>
<keyword evidence="1" id="KW-0812">Transmembrane</keyword>
<sequence length="489" mass="57039">MEGIPEILKNMPRSLLISLLFIIILFQIFSEKIPVNEGAFGNGVFYREVATAFLDQINSDDGYTFLQVQRILPFALLNAIYILFGFDFDSNSLIIGMLIFNLLVITLGVYWYLKIIKKLRLNSKLEALGFILLFLTFPVLKQYWYDPFTTDCLAFVLGIGQVNYFIRYEKSKLLLISLIGAFVWPIIFFAGLILLILPNKALEVYQKERTKTFFPTFAIAVIIACAVILSYSFDRVGQNFTTHAVIWHKLSLLSLTLFLRYVMVNNPINWEKSLPLLLKNFQFKNLFTVITASLGITLIILLISSNNTQINLFQWFQNFWNKNLRYPLDFLPAHTIYYGFLFPILIVFINRVNKAIAKLGVGFFVLFLIIAFLTIHPESRLLISFVPFLVLMILKALRRYNLSNTDLYTVFVINILLSSFWLPINSEQLINTLSQGTYPQSFADWKYFIHFGQYFNFWTYLMATLLFALLIYVSTQFKKRYFREKEYES</sequence>
<dbReference type="PROSITE" id="PS00549">
    <property type="entry name" value="BACTERIOFERRITIN"/>
    <property type="match status" value="1"/>
</dbReference>
<evidence type="ECO:0000313" key="3">
    <source>
        <dbReference type="Proteomes" id="UP000198480"/>
    </source>
</evidence>
<evidence type="ECO:0000256" key="1">
    <source>
        <dbReference type="SAM" id="Phobius"/>
    </source>
</evidence>
<feature type="transmembrane region" description="Helical" evidence="1">
    <location>
        <begin position="405"/>
        <end position="424"/>
    </location>
</feature>
<name>A0A239CSJ9_9BACT</name>
<organism evidence="2 3">
    <name type="scientific">Belliella buryatensis</name>
    <dbReference type="NCBI Taxonomy" id="1500549"/>
    <lineage>
        <taxon>Bacteria</taxon>
        <taxon>Pseudomonadati</taxon>
        <taxon>Bacteroidota</taxon>
        <taxon>Cytophagia</taxon>
        <taxon>Cytophagales</taxon>
        <taxon>Cyclobacteriaceae</taxon>
        <taxon>Belliella</taxon>
    </lineage>
</organism>
<feature type="transmembrane region" description="Helical" evidence="1">
    <location>
        <begin position="381"/>
        <end position="398"/>
    </location>
</feature>
<dbReference type="RefSeq" id="WP_089239371.1">
    <property type="nucleotide sequence ID" value="NZ_FZOK01000005.1"/>
</dbReference>
<feature type="transmembrane region" description="Helical" evidence="1">
    <location>
        <begin position="125"/>
        <end position="145"/>
    </location>
</feature>